<dbReference type="RefSeq" id="WP_343895495.1">
    <property type="nucleotide sequence ID" value="NZ_BAAAFZ010000029.1"/>
</dbReference>
<dbReference type="Proteomes" id="UP001501588">
    <property type="component" value="Unassembled WGS sequence"/>
</dbReference>
<dbReference type="Gene3D" id="3.90.550.10">
    <property type="entry name" value="Spore Coat Polysaccharide Biosynthesis Protein SpsA, Chain A"/>
    <property type="match status" value="1"/>
</dbReference>
<accession>A0ABN1F7Q1</accession>
<dbReference type="SUPFAM" id="SSF53448">
    <property type="entry name" value="Nucleotide-diphospho-sugar transferases"/>
    <property type="match status" value="1"/>
</dbReference>
<reference evidence="2 3" key="1">
    <citation type="journal article" date="2019" name="Int. J. Syst. Evol. Microbiol.">
        <title>The Global Catalogue of Microorganisms (GCM) 10K type strain sequencing project: providing services to taxonomists for standard genome sequencing and annotation.</title>
        <authorList>
            <consortium name="The Broad Institute Genomics Platform"/>
            <consortium name="The Broad Institute Genome Sequencing Center for Infectious Disease"/>
            <person name="Wu L."/>
            <person name="Ma J."/>
        </authorList>
    </citation>
    <scope>NUCLEOTIDE SEQUENCE [LARGE SCALE GENOMIC DNA]</scope>
    <source>
        <strain evidence="2 3">JCM 9933</strain>
    </source>
</reference>
<feature type="compositionally biased region" description="Pro residues" evidence="1">
    <location>
        <begin position="16"/>
        <end position="27"/>
    </location>
</feature>
<evidence type="ECO:0000313" key="3">
    <source>
        <dbReference type="Proteomes" id="UP001501588"/>
    </source>
</evidence>
<evidence type="ECO:0000256" key="1">
    <source>
        <dbReference type="SAM" id="MobiDB-lite"/>
    </source>
</evidence>
<feature type="region of interest" description="Disordered" evidence="1">
    <location>
        <begin position="1"/>
        <end position="31"/>
    </location>
</feature>
<organism evidence="2 3">
    <name type="scientific">Craurococcus roseus</name>
    <dbReference type="NCBI Taxonomy" id="77585"/>
    <lineage>
        <taxon>Bacteria</taxon>
        <taxon>Pseudomonadati</taxon>
        <taxon>Pseudomonadota</taxon>
        <taxon>Alphaproteobacteria</taxon>
        <taxon>Acetobacterales</taxon>
        <taxon>Acetobacteraceae</taxon>
        <taxon>Craurococcus</taxon>
    </lineage>
</organism>
<name>A0ABN1F7Q1_9PROT</name>
<protein>
    <submittedName>
        <fullName evidence="2">Glycosyltransferase family 2 protein</fullName>
    </submittedName>
</protein>
<dbReference type="InterPro" id="IPR029044">
    <property type="entry name" value="Nucleotide-diphossugar_trans"/>
</dbReference>
<evidence type="ECO:0000313" key="2">
    <source>
        <dbReference type="EMBL" id="GAA0584441.1"/>
    </source>
</evidence>
<keyword evidence="3" id="KW-1185">Reference proteome</keyword>
<comment type="caution">
    <text evidence="2">The sequence shown here is derived from an EMBL/GenBank/DDBJ whole genome shotgun (WGS) entry which is preliminary data.</text>
</comment>
<gene>
    <name evidence="2" type="ORF">GCM10009416_23540</name>
</gene>
<dbReference type="Pfam" id="PF13704">
    <property type="entry name" value="Glyco_tranf_2_4"/>
    <property type="match status" value="1"/>
</dbReference>
<sequence>MTPPSLEDAVRLDAPNAPPRPPQPRVSPPGVAALPDGLAPIGTPPGFAGDDIVALMVTRNEALRLPSALRHLWRLGVDRLLLVDNRSTDGTREIAARDHRVHLVDAPGSYAASNFGVDWTNAILDLYARGHWVLVVDADELLVFPGVAGTGGVGLRALCRHLDLIGSEALPTILLDCFPQEPLRDLRFRSGDELTEAAPWFEPPSPRQERSENFPYFQQFGGLRERLFFPEADPGRPTRMIHQKLYNLFWRLPPLRASGWYQALAPERSPNLTKVPLFRWKEGSGLVSSTHMLRPSRMVAEQPSGVLLHFKFLQDFHARAEDAVARGAHYDGSREYRRYLGALERDPAFSLHSGRSVRYAGPDQLVALGLMRDTPEWAAARAAAAVGARPVRAG</sequence>
<dbReference type="EMBL" id="BAAAFZ010000029">
    <property type="protein sequence ID" value="GAA0584441.1"/>
    <property type="molecule type" value="Genomic_DNA"/>
</dbReference>
<proteinExistence type="predicted"/>